<dbReference type="Pfam" id="PF01738">
    <property type="entry name" value="DLH"/>
    <property type="match status" value="1"/>
</dbReference>
<dbReference type="Proteomes" id="UP000244089">
    <property type="component" value="Unassembled WGS sequence"/>
</dbReference>
<dbReference type="RefSeq" id="WP_108138899.1">
    <property type="nucleotide sequence ID" value="NZ_QAXS01000006.1"/>
</dbReference>
<sequence>MAGNNFDFSPDSYLEKLYQNNQPEFKFVAETKAEWKLWREKLKLKIAELIGGLPGKNAVSSNPGKGVGNLSVETGAVEILAEKSFKDYKRLRIAYQVKDYLKIPAYLLIPASKEKKTQKKFPALIIAHGHGNGSRETVGLNGAGENLDSPTCHNNLALDFVSKGYLVIIPELLGFGDRRLKEDYQKDPDLKANPTANSCYRISSNLLLSGESILKYRLWDLISALRVLEKRKDILNRQISVVGFSGGAPVAILVALFENKIKAAAISGYTSYYKDSILAQRHCLDNYLPGILNYAELPTMISAIAPKPLLIQTAEKDSLFPLQSAQKAYQEIKKVYRFLNLEEQLKMNILEKAEHSVSAAPIIDFFRKID</sequence>
<dbReference type="SUPFAM" id="SSF53474">
    <property type="entry name" value="alpha/beta-Hydrolases"/>
    <property type="match status" value="1"/>
</dbReference>
<name>A0A2T5RN34_9FIRM</name>
<gene>
    <name evidence="2" type="ORF">C8C76_10685</name>
</gene>
<evidence type="ECO:0000313" key="3">
    <source>
        <dbReference type="Proteomes" id="UP000244089"/>
    </source>
</evidence>
<accession>A0A2T5RN34</accession>
<comment type="caution">
    <text evidence="2">The sequence shown here is derived from an EMBL/GenBank/DDBJ whole genome shotgun (WGS) entry which is preliminary data.</text>
</comment>
<dbReference type="PANTHER" id="PTHR22946">
    <property type="entry name" value="DIENELACTONE HYDROLASE DOMAIN-CONTAINING PROTEIN-RELATED"/>
    <property type="match status" value="1"/>
</dbReference>
<dbReference type="GO" id="GO:0016787">
    <property type="term" value="F:hydrolase activity"/>
    <property type="evidence" value="ECO:0007669"/>
    <property type="project" value="UniProtKB-KW"/>
</dbReference>
<reference evidence="2 3" key="1">
    <citation type="submission" date="2018-04" db="EMBL/GenBank/DDBJ databases">
        <title>Subsurface microbial communities from deep shales in Ohio and West Virginia, USA.</title>
        <authorList>
            <person name="Wrighton K."/>
        </authorList>
    </citation>
    <scope>NUCLEOTIDE SEQUENCE [LARGE SCALE GENOMIC DNA]</scope>
    <source>
        <strain evidence="2 3">WC1</strain>
    </source>
</reference>
<dbReference type="AlphaFoldDB" id="A0A2T5RN34"/>
<proteinExistence type="predicted"/>
<dbReference type="Gene3D" id="3.40.50.1820">
    <property type="entry name" value="alpha/beta hydrolase"/>
    <property type="match status" value="1"/>
</dbReference>
<evidence type="ECO:0000313" key="2">
    <source>
        <dbReference type="EMBL" id="PTW00929.1"/>
    </source>
</evidence>
<organism evidence="2 3">
    <name type="scientific">Halanaerobium saccharolyticum</name>
    <dbReference type="NCBI Taxonomy" id="43595"/>
    <lineage>
        <taxon>Bacteria</taxon>
        <taxon>Bacillati</taxon>
        <taxon>Bacillota</taxon>
        <taxon>Clostridia</taxon>
        <taxon>Halanaerobiales</taxon>
        <taxon>Halanaerobiaceae</taxon>
        <taxon>Halanaerobium</taxon>
    </lineage>
</organism>
<dbReference type="OrthoDB" id="8183145at2"/>
<dbReference type="InterPro" id="IPR029058">
    <property type="entry name" value="AB_hydrolase_fold"/>
</dbReference>
<dbReference type="InterPro" id="IPR002925">
    <property type="entry name" value="Dienelactn_hydro"/>
</dbReference>
<dbReference type="EMBL" id="QAXS01000006">
    <property type="protein sequence ID" value="PTW00929.1"/>
    <property type="molecule type" value="Genomic_DNA"/>
</dbReference>
<dbReference type="InterPro" id="IPR050261">
    <property type="entry name" value="FrsA_esterase"/>
</dbReference>
<keyword evidence="2" id="KW-0378">Hydrolase</keyword>
<protein>
    <submittedName>
        <fullName evidence="2">Dienelactone hydrolase</fullName>
    </submittedName>
</protein>
<evidence type="ECO:0000259" key="1">
    <source>
        <dbReference type="Pfam" id="PF01738"/>
    </source>
</evidence>
<feature type="domain" description="Dienelactone hydrolase" evidence="1">
    <location>
        <begin position="155"/>
        <end position="334"/>
    </location>
</feature>